<keyword evidence="2" id="KW-1185">Reference proteome</keyword>
<sequence length="69" mass="8194">MQSFSKLLKHPMLRIVLSSNRHLPSTQQNKRVRTCTSGKLRQRKRPEETPHFNWFGLLLFSKQQKSNSE</sequence>
<dbReference type="AlphaFoldDB" id="A0A8J8SXQ3"/>
<gene>
    <name evidence="1" type="ORF">FGO68_gene1474</name>
</gene>
<accession>A0A8J8SXQ3</accession>
<dbReference type="Proteomes" id="UP000785679">
    <property type="component" value="Unassembled WGS sequence"/>
</dbReference>
<evidence type="ECO:0000313" key="2">
    <source>
        <dbReference type="Proteomes" id="UP000785679"/>
    </source>
</evidence>
<reference evidence="1" key="1">
    <citation type="submission" date="2019-06" db="EMBL/GenBank/DDBJ databases">
        <authorList>
            <person name="Zheng W."/>
        </authorList>
    </citation>
    <scope>NUCLEOTIDE SEQUENCE</scope>
    <source>
        <strain evidence="1">QDHG01</strain>
    </source>
</reference>
<protein>
    <submittedName>
        <fullName evidence="1">Uncharacterized protein</fullName>
    </submittedName>
</protein>
<evidence type="ECO:0000313" key="1">
    <source>
        <dbReference type="EMBL" id="TNV74133.1"/>
    </source>
</evidence>
<proteinExistence type="predicted"/>
<comment type="caution">
    <text evidence="1">The sequence shown here is derived from an EMBL/GenBank/DDBJ whole genome shotgun (WGS) entry which is preliminary data.</text>
</comment>
<dbReference type="EMBL" id="RRYP01017399">
    <property type="protein sequence ID" value="TNV74133.1"/>
    <property type="molecule type" value="Genomic_DNA"/>
</dbReference>
<name>A0A8J8SXQ3_HALGN</name>
<organism evidence="1 2">
    <name type="scientific">Halteria grandinella</name>
    <dbReference type="NCBI Taxonomy" id="5974"/>
    <lineage>
        <taxon>Eukaryota</taxon>
        <taxon>Sar</taxon>
        <taxon>Alveolata</taxon>
        <taxon>Ciliophora</taxon>
        <taxon>Intramacronucleata</taxon>
        <taxon>Spirotrichea</taxon>
        <taxon>Stichotrichia</taxon>
        <taxon>Sporadotrichida</taxon>
        <taxon>Halteriidae</taxon>
        <taxon>Halteria</taxon>
    </lineage>
</organism>